<accession>A0A8J3CB23</accession>
<protein>
    <submittedName>
        <fullName evidence="1">Uncharacterized protein</fullName>
    </submittedName>
</protein>
<dbReference type="RefSeq" id="WP_189054451.1">
    <property type="nucleotide sequence ID" value="NZ_BMMK01000003.1"/>
</dbReference>
<organism evidence="1 2">
    <name type="scientific">Longimycelium tulufanense</name>
    <dbReference type="NCBI Taxonomy" id="907463"/>
    <lineage>
        <taxon>Bacteria</taxon>
        <taxon>Bacillati</taxon>
        <taxon>Actinomycetota</taxon>
        <taxon>Actinomycetes</taxon>
        <taxon>Pseudonocardiales</taxon>
        <taxon>Pseudonocardiaceae</taxon>
        <taxon>Longimycelium</taxon>
    </lineage>
</organism>
<comment type="caution">
    <text evidence="1">The sequence shown here is derived from an EMBL/GenBank/DDBJ whole genome shotgun (WGS) entry which is preliminary data.</text>
</comment>
<reference evidence="1" key="2">
    <citation type="submission" date="2020-09" db="EMBL/GenBank/DDBJ databases">
        <authorList>
            <person name="Sun Q."/>
            <person name="Zhou Y."/>
        </authorList>
    </citation>
    <scope>NUCLEOTIDE SEQUENCE</scope>
    <source>
        <strain evidence="1">CGMCC 4.5737</strain>
    </source>
</reference>
<dbReference type="Proteomes" id="UP000637578">
    <property type="component" value="Unassembled WGS sequence"/>
</dbReference>
<reference evidence="1" key="1">
    <citation type="journal article" date="2014" name="Int. J. Syst. Evol. Microbiol.">
        <title>Complete genome sequence of Corynebacterium casei LMG S-19264T (=DSM 44701T), isolated from a smear-ripened cheese.</title>
        <authorList>
            <consortium name="US DOE Joint Genome Institute (JGI-PGF)"/>
            <person name="Walter F."/>
            <person name="Albersmeier A."/>
            <person name="Kalinowski J."/>
            <person name="Ruckert C."/>
        </authorList>
    </citation>
    <scope>NUCLEOTIDE SEQUENCE</scope>
    <source>
        <strain evidence="1">CGMCC 4.5737</strain>
    </source>
</reference>
<keyword evidence="2" id="KW-1185">Reference proteome</keyword>
<dbReference type="Gene3D" id="2.60.120.620">
    <property type="entry name" value="q2cbj1_9rhob like domain"/>
    <property type="match status" value="1"/>
</dbReference>
<dbReference type="EMBL" id="BMMK01000003">
    <property type="protein sequence ID" value="GGM41335.1"/>
    <property type="molecule type" value="Genomic_DNA"/>
</dbReference>
<sequence>MEAVLTASETDLAPFARISTEVRHANRVSDNDLVDLAAGRVLAIVVEDYCPPELCREAARKLINDHRYGEYDNVPGVHKWGLNTYEGLSSAEREQRYFAEAVPAIQALRDSWSPHLSPIDRLRLELQEAWPAGANMGFFKGHKLFVGQARVFPSGGNGAIPHQDFLPWELQDLNGVTDVGEVPTLVGQLTVNLYLQTPASGGELELWAHGYDHDEYDALRASADSYGLNRELVPAPDAVLRPIAGMLIMFHASRVHAVRPAQGVDRVALSSFIGVHALDQPLTYWS</sequence>
<evidence type="ECO:0000313" key="1">
    <source>
        <dbReference type="EMBL" id="GGM41335.1"/>
    </source>
</evidence>
<evidence type="ECO:0000313" key="2">
    <source>
        <dbReference type="Proteomes" id="UP000637578"/>
    </source>
</evidence>
<proteinExistence type="predicted"/>
<name>A0A8J3CB23_9PSEU</name>
<gene>
    <name evidence="1" type="ORF">GCM10012275_10410</name>
</gene>
<dbReference type="AlphaFoldDB" id="A0A8J3CB23"/>